<proteinExistence type="inferred from homology"/>
<evidence type="ECO:0000256" key="1">
    <source>
        <dbReference type="ARBA" id="ARBA00010641"/>
    </source>
</evidence>
<evidence type="ECO:0000256" key="2">
    <source>
        <dbReference type="ARBA" id="ARBA00023015"/>
    </source>
</evidence>
<comment type="caution">
    <text evidence="7">The sequence shown here is derived from an EMBL/GenBank/DDBJ whole genome shotgun (WGS) entry which is preliminary data.</text>
</comment>
<name>A0ABT1P1M8_9GAMM</name>
<evidence type="ECO:0000259" key="5">
    <source>
        <dbReference type="Pfam" id="PF04542"/>
    </source>
</evidence>
<dbReference type="PANTHER" id="PTHR43133:SF25">
    <property type="entry name" value="RNA POLYMERASE SIGMA FACTOR RFAY-RELATED"/>
    <property type="match status" value="1"/>
</dbReference>
<dbReference type="SUPFAM" id="SSF88946">
    <property type="entry name" value="Sigma2 domain of RNA polymerase sigma factors"/>
    <property type="match status" value="1"/>
</dbReference>
<dbReference type="Gene3D" id="1.10.10.10">
    <property type="entry name" value="Winged helix-like DNA-binding domain superfamily/Winged helix DNA-binding domain"/>
    <property type="match status" value="1"/>
</dbReference>
<dbReference type="Gene3D" id="1.10.1740.10">
    <property type="match status" value="1"/>
</dbReference>
<dbReference type="InterPro" id="IPR039425">
    <property type="entry name" value="RNA_pol_sigma-70-like"/>
</dbReference>
<dbReference type="InterPro" id="IPR007627">
    <property type="entry name" value="RNA_pol_sigma70_r2"/>
</dbReference>
<keyword evidence="4" id="KW-0804">Transcription</keyword>
<organism evidence="7 8">
    <name type="scientific">Microbulbifer elongatus</name>
    <dbReference type="NCBI Taxonomy" id="86173"/>
    <lineage>
        <taxon>Bacteria</taxon>
        <taxon>Pseudomonadati</taxon>
        <taxon>Pseudomonadota</taxon>
        <taxon>Gammaproteobacteria</taxon>
        <taxon>Cellvibrionales</taxon>
        <taxon>Microbulbiferaceae</taxon>
        <taxon>Microbulbifer</taxon>
    </lineage>
</organism>
<dbReference type="SUPFAM" id="SSF88659">
    <property type="entry name" value="Sigma3 and sigma4 domains of RNA polymerase sigma factors"/>
    <property type="match status" value="1"/>
</dbReference>
<gene>
    <name evidence="7" type="ORF">HXX02_11280</name>
</gene>
<keyword evidence="8" id="KW-1185">Reference proteome</keyword>
<dbReference type="InterPro" id="IPR036388">
    <property type="entry name" value="WH-like_DNA-bd_sf"/>
</dbReference>
<dbReference type="EMBL" id="JACASI010000031">
    <property type="protein sequence ID" value="MCQ3830030.1"/>
    <property type="molecule type" value="Genomic_DNA"/>
</dbReference>
<dbReference type="Pfam" id="PF04542">
    <property type="entry name" value="Sigma70_r2"/>
    <property type="match status" value="1"/>
</dbReference>
<dbReference type="PANTHER" id="PTHR43133">
    <property type="entry name" value="RNA POLYMERASE ECF-TYPE SIGMA FACTO"/>
    <property type="match status" value="1"/>
</dbReference>
<accession>A0ABT1P1M8</accession>
<dbReference type="CDD" id="cd06171">
    <property type="entry name" value="Sigma70_r4"/>
    <property type="match status" value="1"/>
</dbReference>
<keyword evidence="3" id="KW-0731">Sigma factor</keyword>
<dbReference type="Proteomes" id="UP001205566">
    <property type="component" value="Unassembled WGS sequence"/>
</dbReference>
<keyword evidence="2" id="KW-0805">Transcription regulation</keyword>
<dbReference type="Pfam" id="PF08281">
    <property type="entry name" value="Sigma70_r4_2"/>
    <property type="match status" value="1"/>
</dbReference>
<protein>
    <submittedName>
        <fullName evidence="7">RNA polymerase sigma factor</fullName>
    </submittedName>
</protein>
<comment type="similarity">
    <text evidence="1">Belongs to the sigma-70 factor family. ECF subfamily.</text>
</comment>
<evidence type="ECO:0000259" key="6">
    <source>
        <dbReference type="Pfam" id="PF08281"/>
    </source>
</evidence>
<evidence type="ECO:0000256" key="4">
    <source>
        <dbReference type="ARBA" id="ARBA00023163"/>
    </source>
</evidence>
<feature type="domain" description="RNA polymerase sigma-70 region 2" evidence="5">
    <location>
        <begin position="12"/>
        <end position="72"/>
    </location>
</feature>
<dbReference type="InterPro" id="IPR014284">
    <property type="entry name" value="RNA_pol_sigma-70_dom"/>
</dbReference>
<evidence type="ECO:0000256" key="3">
    <source>
        <dbReference type="ARBA" id="ARBA00023082"/>
    </source>
</evidence>
<evidence type="ECO:0000313" key="7">
    <source>
        <dbReference type="EMBL" id="MCQ3830030.1"/>
    </source>
</evidence>
<feature type="domain" description="RNA polymerase sigma factor 70 region 4 type 2" evidence="6">
    <location>
        <begin position="102"/>
        <end position="154"/>
    </location>
</feature>
<evidence type="ECO:0000313" key="8">
    <source>
        <dbReference type="Proteomes" id="UP001205566"/>
    </source>
</evidence>
<reference evidence="7" key="1">
    <citation type="thesis" date="2020" institute="Technische Universitat Dresden" country="Dresden, Germany">
        <title>The Agarolytic System of Microbulbifer elongatus PORT2, Isolated from Batu Karas, Pangandaran West Java Indonesia.</title>
        <authorList>
            <person name="Anggraeni S.R."/>
        </authorList>
    </citation>
    <scope>NUCLEOTIDE SEQUENCE</scope>
    <source>
        <strain evidence="7">PORT2</strain>
    </source>
</reference>
<dbReference type="NCBIfam" id="TIGR02937">
    <property type="entry name" value="sigma70-ECF"/>
    <property type="match status" value="1"/>
</dbReference>
<dbReference type="InterPro" id="IPR013249">
    <property type="entry name" value="RNA_pol_sigma70_r4_t2"/>
</dbReference>
<dbReference type="InterPro" id="IPR013324">
    <property type="entry name" value="RNA_pol_sigma_r3/r4-like"/>
</dbReference>
<sequence length="170" mass="19072">MQDELTSQLPELLPGLRRFAFSLTGSMADADDLLQSTVERLLDRRVPEDVALAKWAFRVCRNLWIDEYRARKVRQQAAEQPELSEGQIVDGERAVAGEMELERVNRAMHQLPDEQRSILSLVALQGLSYKDVAATLEIPIGTVMSRLARARAALCDALNTPPHKQARTAH</sequence>
<dbReference type="InterPro" id="IPR013325">
    <property type="entry name" value="RNA_pol_sigma_r2"/>
</dbReference>